<name>E3K823_PUCGT</name>
<dbReference type="EMBL" id="DS178275">
    <property type="protein sequence ID" value="EFP80229.1"/>
    <property type="molecule type" value="Genomic_DNA"/>
</dbReference>
<reference key="1">
    <citation type="submission" date="2007-01" db="EMBL/GenBank/DDBJ databases">
        <title>The Genome Sequence of Puccinia graminis f. sp. tritici Strain CRL 75-36-700-3.</title>
        <authorList>
            <consortium name="The Broad Institute Genome Sequencing Platform"/>
            <person name="Birren B."/>
            <person name="Lander E."/>
            <person name="Galagan J."/>
            <person name="Nusbaum C."/>
            <person name="Devon K."/>
            <person name="Cuomo C."/>
            <person name="Jaffe D."/>
            <person name="Butler J."/>
            <person name="Alvarez P."/>
            <person name="Gnerre S."/>
            <person name="Grabherr M."/>
            <person name="Mauceli E."/>
            <person name="Brockman W."/>
            <person name="Young S."/>
            <person name="LaButti K."/>
            <person name="Sykes S."/>
            <person name="DeCaprio D."/>
            <person name="Crawford M."/>
            <person name="Koehrsen M."/>
            <person name="Engels R."/>
            <person name="Montgomery P."/>
            <person name="Pearson M."/>
            <person name="Howarth C."/>
            <person name="Larson L."/>
            <person name="White J."/>
            <person name="Zeng Q."/>
            <person name="Kodira C."/>
            <person name="Yandava C."/>
            <person name="Alvarado L."/>
            <person name="O'Leary S."/>
            <person name="Szabo L."/>
            <person name="Dean R."/>
            <person name="Schein J."/>
        </authorList>
    </citation>
    <scope>NUCLEOTIDE SEQUENCE</scope>
    <source>
        <strain>CRL 75-36-700-3</strain>
    </source>
</reference>
<keyword evidence="3" id="KW-1185">Reference proteome</keyword>
<feature type="region of interest" description="Disordered" evidence="1">
    <location>
        <begin position="1"/>
        <end position="100"/>
    </location>
</feature>
<accession>E3K823</accession>
<dbReference type="KEGG" id="pgr:PGTG_06185"/>
<feature type="compositionally biased region" description="Basic and acidic residues" evidence="1">
    <location>
        <begin position="82"/>
        <end position="100"/>
    </location>
</feature>
<dbReference type="AlphaFoldDB" id="E3K823"/>
<dbReference type="VEuPathDB" id="FungiDB:PGTG_06185"/>
<dbReference type="InParanoid" id="E3K823"/>
<evidence type="ECO:0000313" key="2">
    <source>
        <dbReference type="EMBL" id="EFP80229.1"/>
    </source>
</evidence>
<reference evidence="3" key="2">
    <citation type="journal article" date="2011" name="Proc. Natl. Acad. Sci. U.S.A.">
        <title>Obligate biotrophy features unraveled by the genomic analysis of rust fungi.</title>
        <authorList>
            <person name="Duplessis S."/>
            <person name="Cuomo C.A."/>
            <person name="Lin Y.-C."/>
            <person name="Aerts A."/>
            <person name="Tisserant E."/>
            <person name="Veneault-Fourrey C."/>
            <person name="Joly D.L."/>
            <person name="Hacquard S."/>
            <person name="Amselem J."/>
            <person name="Cantarel B.L."/>
            <person name="Chiu R."/>
            <person name="Coutinho P.M."/>
            <person name="Feau N."/>
            <person name="Field M."/>
            <person name="Frey P."/>
            <person name="Gelhaye E."/>
            <person name="Goldberg J."/>
            <person name="Grabherr M.G."/>
            <person name="Kodira C.D."/>
            <person name="Kohler A."/>
            <person name="Kuees U."/>
            <person name="Lindquist E.A."/>
            <person name="Lucas S.M."/>
            <person name="Mago R."/>
            <person name="Mauceli E."/>
            <person name="Morin E."/>
            <person name="Murat C."/>
            <person name="Pangilinan J.L."/>
            <person name="Park R."/>
            <person name="Pearson M."/>
            <person name="Quesneville H."/>
            <person name="Rouhier N."/>
            <person name="Sakthikumar S."/>
            <person name="Salamov A.A."/>
            <person name="Schmutz J."/>
            <person name="Selles B."/>
            <person name="Shapiro H."/>
            <person name="Tanguay P."/>
            <person name="Tuskan G.A."/>
            <person name="Henrissat B."/>
            <person name="Van de Peer Y."/>
            <person name="Rouze P."/>
            <person name="Ellis J.G."/>
            <person name="Dodds P.N."/>
            <person name="Schein J.E."/>
            <person name="Zhong S."/>
            <person name="Hamelin R.C."/>
            <person name="Grigoriev I.V."/>
            <person name="Szabo L.J."/>
            <person name="Martin F."/>
        </authorList>
    </citation>
    <scope>NUCLEOTIDE SEQUENCE [LARGE SCALE GENOMIC DNA]</scope>
    <source>
        <strain evidence="3">CRL 75-36-700-3 / race SCCL</strain>
    </source>
</reference>
<organism evidence="2 3">
    <name type="scientific">Puccinia graminis f. sp. tritici (strain CRL 75-36-700-3 / race SCCL)</name>
    <name type="common">Black stem rust fungus</name>
    <dbReference type="NCBI Taxonomy" id="418459"/>
    <lineage>
        <taxon>Eukaryota</taxon>
        <taxon>Fungi</taxon>
        <taxon>Dikarya</taxon>
        <taxon>Basidiomycota</taxon>
        <taxon>Pucciniomycotina</taxon>
        <taxon>Pucciniomycetes</taxon>
        <taxon>Pucciniales</taxon>
        <taxon>Pucciniaceae</taxon>
        <taxon>Puccinia</taxon>
    </lineage>
</organism>
<evidence type="ECO:0000256" key="1">
    <source>
        <dbReference type="SAM" id="MobiDB-lite"/>
    </source>
</evidence>
<protein>
    <submittedName>
        <fullName evidence="2">Uncharacterized protein</fullName>
    </submittedName>
</protein>
<dbReference type="RefSeq" id="XP_003324648.1">
    <property type="nucleotide sequence ID" value="XM_003324600.1"/>
</dbReference>
<proteinExistence type="predicted"/>
<gene>
    <name evidence="2" type="ORF">PGTG_06185</name>
</gene>
<sequence>MIGDRGPQTTSHHRSTKPMRDGSRNKNVHKTAVRFGSSRRHSDLDNITEESSQQEDHDQHRYINHYSGLKKKQQEQEQEEADWGRSRGPTSDRDTRDQTV</sequence>
<evidence type="ECO:0000313" key="3">
    <source>
        <dbReference type="Proteomes" id="UP000008783"/>
    </source>
</evidence>
<dbReference type="Proteomes" id="UP000008783">
    <property type="component" value="Unassembled WGS sequence"/>
</dbReference>
<dbReference type="GeneID" id="10534571"/>
<dbReference type="HOGENOM" id="CLU_2307415_0_0_1"/>